<evidence type="ECO:0000256" key="3">
    <source>
        <dbReference type="ARBA" id="ARBA00022989"/>
    </source>
</evidence>
<feature type="transmembrane region" description="Helical" evidence="6">
    <location>
        <begin position="152"/>
        <end position="174"/>
    </location>
</feature>
<evidence type="ECO:0000256" key="4">
    <source>
        <dbReference type="ARBA" id="ARBA00023136"/>
    </source>
</evidence>
<gene>
    <name evidence="8" type="ORF">GCM10009550_16430</name>
</gene>
<dbReference type="EMBL" id="BAAAHH010000004">
    <property type="protein sequence ID" value="GAA0943988.1"/>
    <property type="molecule type" value="Genomic_DNA"/>
</dbReference>
<feature type="transmembrane region" description="Helical" evidence="6">
    <location>
        <begin position="36"/>
        <end position="56"/>
    </location>
</feature>
<reference evidence="8 9" key="1">
    <citation type="journal article" date="2019" name="Int. J. Syst. Evol. Microbiol.">
        <title>The Global Catalogue of Microorganisms (GCM) 10K type strain sequencing project: providing services to taxonomists for standard genome sequencing and annotation.</title>
        <authorList>
            <consortium name="The Broad Institute Genomics Platform"/>
            <consortium name="The Broad Institute Genome Sequencing Center for Infectious Disease"/>
            <person name="Wu L."/>
            <person name="Ma J."/>
        </authorList>
    </citation>
    <scope>NUCLEOTIDE SEQUENCE [LARGE SCALE GENOMIC DNA]</scope>
    <source>
        <strain evidence="8 9">JCM 10696</strain>
    </source>
</reference>
<evidence type="ECO:0000256" key="5">
    <source>
        <dbReference type="ARBA" id="ARBA00023251"/>
    </source>
</evidence>
<dbReference type="PIRSF" id="PIRSF006648">
    <property type="entry name" value="DrrB"/>
    <property type="match status" value="1"/>
</dbReference>
<organism evidence="8 9">
    <name type="scientific">Actinocorallia libanotica</name>
    <dbReference type="NCBI Taxonomy" id="46162"/>
    <lineage>
        <taxon>Bacteria</taxon>
        <taxon>Bacillati</taxon>
        <taxon>Actinomycetota</taxon>
        <taxon>Actinomycetes</taxon>
        <taxon>Streptosporangiales</taxon>
        <taxon>Thermomonosporaceae</taxon>
        <taxon>Actinocorallia</taxon>
    </lineage>
</organism>
<feature type="transmembrane region" description="Helical" evidence="6">
    <location>
        <begin position="239"/>
        <end position="259"/>
    </location>
</feature>
<feature type="transmembrane region" description="Helical" evidence="6">
    <location>
        <begin position="115"/>
        <end position="140"/>
    </location>
</feature>
<keyword evidence="4 6" id="KW-0472">Membrane</keyword>
<dbReference type="RefSeq" id="WP_344238428.1">
    <property type="nucleotide sequence ID" value="NZ_BAAAHH010000004.1"/>
</dbReference>
<feature type="transmembrane region" description="Helical" evidence="6">
    <location>
        <begin position="181"/>
        <end position="200"/>
    </location>
</feature>
<keyword evidence="2 6" id="KW-0812">Transmembrane</keyword>
<dbReference type="PROSITE" id="PS51012">
    <property type="entry name" value="ABC_TM2"/>
    <property type="match status" value="1"/>
</dbReference>
<feature type="domain" description="ABC transmembrane type-2" evidence="7">
    <location>
        <begin position="32"/>
        <end position="265"/>
    </location>
</feature>
<dbReference type="InterPro" id="IPR000412">
    <property type="entry name" value="ABC_2_transport"/>
</dbReference>
<dbReference type="InterPro" id="IPR047817">
    <property type="entry name" value="ABC2_TM_bact-type"/>
</dbReference>
<protein>
    <recommendedName>
        <fullName evidence="6">Transport permease protein</fullName>
    </recommendedName>
</protein>
<evidence type="ECO:0000256" key="2">
    <source>
        <dbReference type="ARBA" id="ARBA00022692"/>
    </source>
</evidence>
<dbReference type="Pfam" id="PF01061">
    <property type="entry name" value="ABC2_membrane"/>
    <property type="match status" value="1"/>
</dbReference>
<proteinExistence type="inferred from homology"/>
<sequence>MTAAAASTASTRRAGTLAVTTAATERALRTVFRSPALWISPLAQSLFFLLIYSGQLSNVGTGYLDGQAFIAFLLPLILLTGVATGAGAAGTLTSNDLTSGYLDRLRMAHGTVTPFLTGTVLATLVAVTVQALLTIGGAMIAGYRPNAWTGTLGMLAVMLILGVSVALCSVAVAVRTSSSSSTGLVTLGFFGLSFFTGVFAPVDELSGWMRAIATVNPLTYIIEAARQIESGSALTAGPVAALILTTLVAAGFACCGLALDHARRNR</sequence>
<accession>A0ABN1QKG0</accession>
<name>A0ABN1QKG0_9ACTN</name>
<evidence type="ECO:0000259" key="7">
    <source>
        <dbReference type="PROSITE" id="PS51012"/>
    </source>
</evidence>
<evidence type="ECO:0000256" key="6">
    <source>
        <dbReference type="RuleBase" id="RU361157"/>
    </source>
</evidence>
<comment type="similarity">
    <text evidence="6">Belongs to the ABC-2 integral membrane protein family.</text>
</comment>
<dbReference type="Proteomes" id="UP001500665">
    <property type="component" value="Unassembled WGS sequence"/>
</dbReference>
<evidence type="ECO:0000313" key="8">
    <source>
        <dbReference type="EMBL" id="GAA0943988.1"/>
    </source>
</evidence>
<keyword evidence="9" id="KW-1185">Reference proteome</keyword>
<keyword evidence="6" id="KW-1003">Cell membrane</keyword>
<comment type="caution">
    <text evidence="8">The sequence shown here is derived from an EMBL/GenBank/DDBJ whole genome shotgun (WGS) entry which is preliminary data.</text>
</comment>
<dbReference type="InterPro" id="IPR013525">
    <property type="entry name" value="ABC2_TM"/>
</dbReference>
<comment type="subcellular location">
    <subcellularLocation>
        <location evidence="6">Cell membrane</location>
        <topology evidence="6">Multi-pass membrane protein</topology>
    </subcellularLocation>
    <subcellularLocation>
        <location evidence="1">Membrane</location>
        <topology evidence="1">Multi-pass membrane protein</topology>
    </subcellularLocation>
</comment>
<evidence type="ECO:0000256" key="1">
    <source>
        <dbReference type="ARBA" id="ARBA00004141"/>
    </source>
</evidence>
<feature type="transmembrane region" description="Helical" evidence="6">
    <location>
        <begin position="68"/>
        <end position="94"/>
    </location>
</feature>
<dbReference type="PANTHER" id="PTHR43229">
    <property type="entry name" value="NODULATION PROTEIN J"/>
    <property type="match status" value="1"/>
</dbReference>
<dbReference type="InterPro" id="IPR051784">
    <property type="entry name" value="Nod_factor_ABC_transporter"/>
</dbReference>
<keyword evidence="3 6" id="KW-1133">Transmembrane helix</keyword>
<keyword evidence="5" id="KW-0046">Antibiotic resistance</keyword>
<dbReference type="PANTHER" id="PTHR43229:SF2">
    <property type="entry name" value="NODULATION PROTEIN J"/>
    <property type="match status" value="1"/>
</dbReference>
<evidence type="ECO:0000313" key="9">
    <source>
        <dbReference type="Proteomes" id="UP001500665"/>
    </source>
</evidence>
<keyword evidence="6" id="KW-0813">Transport</keyword>